<dbReference type="GO" id="GO:0008270">
    <property type="term" value="F:zinc ion binding"/>
    <property type="evidence" value="ECO:0007669"/>
    <property type="project" value="UniProtKB-KW"/>
</dbReference>
<evidence type="ECO:0000256" key="3">
    <source>
        <dbReference type="ARBA" id="ARBA00022833"/>
    </source>
</evidence>
<evidence type="ECO:0000256" key="2">
    <source>
        <dbReference type="ARBA" id="ARBA00022771"/>
    </source>
</evidence>
<reference evidence="7" key="1">
    <citation type="journal article" date="2014" name="Nat. Genet.">
        <title>Genome of the human hookworm Necator americanus.</title>
        <authorList>
            <person name="Tang Y.T."/>
            <person name="Gao X."/>
            <person name="Rosa B.A."/>
            <person name="Abubucker S."/>
            <person name="Hallsworth-Pepin K."/>
            <person name="Martin J."/>
            <person name="Tyagi R."/>
            <person name="Heizer E."/>
            <person name="Zhang X."/>
            <person name="Bhonagiri-Palsikar V."/>
            <person name="Minx P."/>
            <person name="Warren W.C."/>
            <person name="Wang Q."/>
            <person name="Zhan B."/>
            <person name="Hotez P.J."/>
            <person name="Sternberg P.W."/>
            <person name="Dougall A."/>
            <person name="Gaze S.T."/>
            <person name="Mulvenna J."/>
            <person name="Sotillo J."/>
            <person name="Ranganathan S."/>
            <person name="Rabelo E.M."/>
            <person name="Wilson R.K."/>
            <person name="Felgner P.L."/>
            <person name="Bethony J."/>
            <person name="Hawdon J.M."/>
            <person name="Gasser R.B."/>
            <person name="Loukas A."/>
            <person name="Mitreva M."/>
        </authorList>
    </citation>
    <scope>NUCLEOTIDE SEQUENCE [LARGE SCALE GENOMIC DNA]</scope>
</reference>
<name>W2TSB6_NECAM</name>
<dbReference type="Proteomes" id="UP000053676">
    <property type="component" value="Unassembled WGS sequence"/>
</dbReference>
<dbReference type="PROSITE" id="PS00518">
    <property type="entry name" value="ZF_RING_1"/>
    <property type="match status" value="1"/>
</dbReference>
<feature type="non-terminal residue" evidence="6">
    <location>
        <position position="113"/>
    </location>
</feature>
<feature type="domain" description="RING-type" evidence="5">
    <location>
        <begin position="57"/>
        <end position="112"/>
    </location>
</feature>
<evidence type="ECO:0000259" key="5">
    <source>
        <dbReference type="SMART" id="SM00184"/>
    </source>
</evidence>
<dbReference type="InterPro" id="IPR017907">
    <property type="entry name" value="Znf_RING_CS"/>
</dbReference>
<evidence type="ECO:0000313" key="6">
    <source>
        <dbReference type="EMBL" id="ETN84559.1"/>
    </source>
</evidence>
<dbReference type="Gene3D" id="3.30.40.10">
    <property type="entry name" value="Zinc/RING finger domain, C3HC4 (zinc finger)"/>
    <property type="match status" value="1"/>
</dbReference>
<dbReference type="InterPro" id="IPR027370">
    <property type="entry name" value="Znf-RING_euk"/>
</dbReference>
<dbReference type="SUPFAM" id="SSF57850">
    <property type="entry name" value="RING/U-box"/>
    <property type="match status" value="1"/>
</dbReference>
<feature type="compositionally biased region" description="Polar residues" evidence="4">
    <location>
        <begin position="35"/>
        <end position="44"/>
    </location>
</feature>
<proteinExistence type="predicted"/>
<feature type="region of interest" description="Disordered" evidence="4">
    <location>
        <begin position="88"/>
        <end position="113"/>
    </location>
</feature>
<evidence type="ECO:0000256" key="4">
    <source>
        <dbReference type="SAM" id="MobiDB-lite"/>
    </source>
</evidence>
<keyword evidence="7" id="KW-1185">Reference proteome</keyword>
<gene>
    <name evidence="6" type="ORF">NECAME_17098</name>
</gene>
<keyword evidence="3" id="KW-0862">Zinc</keyword>
<dbReference type="STRING" id="51031.W2TSB6"/>
<evidence type="ECO:0000256" key="1">
    <source>
        <dbReference type="ARBA" id="ARBA00022723"/>
    </source>
</evidence>
<evidence type="ECO:0000313" key="7">
    <source>
        <dbReference type="Proteomes" id="UP000053676"/>
    </source>
</evidence>
<protein>
    <recommendedName>
        <fullName evidence="5">RING-type domain-containing protein</fullName>
    </recommendedName>
</protein>
<keyword evidence="1" id="KW-0479">Metal-binding</keyword>
<sequence length="113" mass="12619">MGDQNGRLDSPLSSQEAEKSASPPSLDRSRESEAFRSNSSSPLLNTEPLPLDDQSHCPYCHKDFRKPRVLDCLHSMCEDCIIAQLDGRRDAQKASDQANRNPTDCELETPKCK</sequence>
<dbReference type="SMART" id="SM00184">
    <property type="entry name" value="RING"/>
    <property type="match status" value="1"/>
</dbReference>
<accession>W2TSB6</accession>
<dbReference type="Pfam" id="PF13445">
    <property type="entry name" value="zf-RING_UBOX"/>
    <property type="match status" value="1"/>
</dbReference>
<dbReference type="EMBL" id="KI657921">
    <property type="protein sequence ID" value="ETN84559.1"/>
    <property type="molecule type" value="Genomic_DNA"/>
</dbReference>
<dbReference type="InterPro" id="IPR013083">
    <property type="entry name" value="Znf_RING/FYVE/PHD"/>
</dbReference>
<dbReference type="AlphaFoldDB" id="W2TSB6"/>
<dbReference type="KEGG" id="nai:NECAME_17098"/>
<dbReference type="OrthoDB" id="342730at2759"/>
<dbReference type="InterPro" id="IPR001841">
    <property type="entry name" value="Znf_RING"/>
</dbReference>
<keyword evidence="2" id="KW-0863">Zinc-finger</keyword>
<organism evidence="6 7">
    <name type="scientific">Necator americanus</name>
    <name type="common">Human hookworm</name>
    <dbReference type="NCBI Taxonomy" id="51031"/>
    <lineage>
        <taxon>Eukaryota</taxon>
        <taxon>Metazoa</taxon>
        <taxon>Ecdysozoa</taxon>
        <taxon>Nematoda</taxon>
        <taxon>Chromadorea</taxon>
        <taxon>Rhabditida</taxon>
        <taxon>Rhabditina</taxon>
        <taxon>Rhabditomorpha</taxon>
        <taxon>Strongyloidea</taxon>
        <taxon>Ancylostomatidae</taxon>
        <taxon>Bunostominae</taxon>
        <taxon>Necator</taxon>
    </lineage>
</organism>
<feature type="region of interest" description="Disordered" evidence="4">
    <location>
        <begin position="1"/>
        <end position="51"/>
    </location>
</feature>